<sequence length="181" mass="18444">MFARSSPDRRPLASSTAAACLSLLLTGCAGPPCGSTAVADLRPTPGHAASGNIAFRQLGGIVQVTGTVWGLPPGTEHGFHIHEVGDCGRDGDAAGGHFNPQAVQHGRFGEAGVHAGELPSLHADSTGTATFSIDTRAISLGNGPTGVLGRALVVHRDRDDYHSQPAGDSGPRIACGVIEQR</sequence>
<evidence type="ECO:0000313" key="5">
    <source>
        <dbReference type="EMBL" id="PYE74311.1"/>
    </source>
</evidence>
<feature type="chain" id="PRO_5016317045" description="Superoxide dismutase [Cu-Zn]" evidence="3">
    <location>
        <begin position="30"/>
        <end position="181"/>
    </location>
</feature>
<keyword evidence="3" id="KW-0732">Signal</keyword>
<gene>
    <name evidence="5" type="ORF">DFQ15_12630</name>
</gene>
<keyword evidence="2" id="KW-0186">Copper</keyword>
<dbReference type="Pfam" id="PF00080">
    <property type="entry name" value="Sod_Cu"/>
    <property type="match status" value="1"/>
</dbReference>
<proteinExistence type="inferred from homology"/>
<evidence type="ECO:0000256" key="1">
    <source>
        <dbReference type="ARBA" id="ARBA00010457"/>
    </source>
</evidence>
<comment type="function">
    <text evidence="2">Destroys radicals which are normally produced within the cells and which are toxic to biological systems.</text>
</comment>
<dbReference type="Gene3D" id="2.60.40.200">
    <property type="entry name" value="Superoxide dismutase, copper/zinc binding domain"/>
    <property type="match status" value="1"/>
</dbReference>
<evidence type="ECO:0000256" key="2">
    <source>
        <dbReference type="RuleBase" id="RU000393"/>
    </source>
</evidence>
<keyword evidence="2" id="KW-0560">Oxidoreductase</keyword>
<dbReference type="Proteomes" id="UP000247540">
    <property type="component" value="Unassembled WGS sequence"/>
</dbReference>
<dbReference type="PROSITE" id="PS00332">
    <property type="entry name" value="SOD_CU_ZN_2"/>
    <property type="match status" value="1"/>
</dbReference>
<evidence type="ECO:0000313" key="6">
    <source>
        <dbReference type="Proteomes" id="UP000247540"/>
    </source>
</evidence>
<dbReference type="AlphaFoldDB" id="A0A318SDG5"/>
<dbReference type="PROSITE" id="PS00087">
    <property type="entry name" value="SOD_CU_ZN_1"/>
    <property type="match status" value="1"/>
</dbReference>
<keyword evidence="2" id="KW-0479">Metal-binding</keyword>
<dbReference type="GO" id="GO:0005507">
    <property type="term" value="F:copper ion binding"/>
    <property type="evidence" value="ECO:0007669"/>
    <property type="project" value="InterPro"/>
</dbReference>
<comment type="similarity">
    <text evidence="1 2">Belongs to the Cu-Zn superoxide dismutase family.</text>
</comment>
<evidence type="ECO:0000259" key="4">
    <source>
        <dbReference type="Pfam" id="PF00080"/>
    </source>
</evidence>
<name>A0A318SDG5_9BURK</name>
<comment type="catalytic activity">
    <reaction evidence="2">
        <text>2 superoxide + 2 H(+) = H2O2 + O2</text>
        <dbReference type="Rhea" id="RHEA:20696"/>
        <dbReference type="ChEBI" id="CHEBI:15378"/>
        <dbReference type="ChEBI" id="CHEBI:15379"/>
        <dbReference type="ChEBI" id="CHEBI:16240"/>
        <dbReference type="ChEBI" id="CHEBI:18421"/>
        <dbReference type="EC" id="1.15.1.1"/>
    </reaction>
</comment>
<comment type="cofactor">
    <cofactor evidence="2">
        <name>Cu cation</name>
        <dbReference type="ChEBI" id="CHEBI:23378"/>
    </cofactor>
    <text evidence="2">Binds 1 copper ion per subunit.</text>
</comment>
<feature type="domain" description="Superoxide dismutase copper/zinc binding" evidence="4">
    <location>
        <begin position="50"/>
        <end position="178"/>
    </location>
</feature>
<organism evidence="5 6">
    <name type="scientific">Xylophilus ampelinus</name>
    <dbReference type="NCBI Taxonomy" id="54067"/>
    <lineage>
        <taxon>Bacteria</taxon>
        <taxon>Pseudomonadati</taxon>
        <taxon>Pseudomonadota</taxon>
        <taxon>Betaproteobacteria</taxon>
        <taxon>Burkholderiales</taxon>
        <taxon>Xylophilus</taxon>
    </lineage>
</organism>
<dbReference type="InterPro" id="IPR024134">
    <property type="entry name" value="SOD_Cu/Zn_/chaperone"/>
</dbReference>
<dbReference type="InterPro" id="IPR036423">
    <property type="entry name" value="SOD-like_Cu/Zn_dom_sf"/>
</dbReference>
<dbReference type="OrthoDB" id="5431326at2"/>
<dbReference type="InterPro" id="IPR001424">
    <property type="entry name" value="SOD_Cu_Zn_dom"/>
</dbReference>
<dbReference type="InterPro" id="IPR018152">
    <property type="entry name" value="SOD_Cu/Zn_BS"/>
</dbReference>
<dbReference type="SUPFAM" id="SSF49329">
    <property type="entry name" value="Cu,Zn superoxide dismutase-like"/>
    <property type="match status" value="1"/>
</dbReference>
<dbReference type="EC" id="1.15.1.1" evidence="2"/>
<dbReference type="GO" id="GO:0004784">
    <property type="term" value="F:superoxide dismutase activity"/>
    <property type="evidence" value="ECO:0007669"/>
    <property type="project" value="UniProtKB-EC"/>
</dbReference>
<keyword evidence="2" id="KW-0862">Zinc</keyword>
<dbReference type="PANTHER" id="PTHR10003">
    <property type="entry name" value="SUPEROXIDE DISMUTASE CU-ZN -RELATED"/>
    <property type="match status" value="1"/>
</dbReference>
<protein>
    <recommendedName>
        <fullName evidence="2">Superoxide dismutase [Cu-Zn]</fullName>
        <ecNumber evidence="2">1.15.1.1</ecNumber>
    </recommendedName>
</protein>
<keyword evidence="6" id="KW-1185">Reference proteome</keyword>
<dbReference type="EMBL" id="QJTC01000026">
    <property type="protein sequence ID" value="PYE74311.1"/>
    <property type="molecule type" value="Genomic_DNA"/>
</dbReference>
<dbReference type="PRINTS" id="PR00068">
    <property type="entry name" value="CUZNDISMTASE"/>
</dbReference>
<evidence type="ECO:0000256" key="3">
    <source>
        <dbReference type="SAM" id="SignalP"/>
    </source>
</evidence>
<dbReference type="RefSeq" id="WP_110466690.1">
    <property type="nucleotide sequence ID" value="NZ_JAMOFZ010000001.1"/>
</dbReference>
<dbReference type="CDD" id="cd00305">
    <property type="entry name" value="Cu-Zn_Superoxide_Dismutase"/>
    <property type="match status" value="1"/>
</dbReference>
<accession>A0A318SDG5</accession>
<comment type="cofactor">
    <cofactor evidence="2">
        <name>Zn(2+)</name>
        <dbReference type="ChEBI" id="CHEBI:29105"/>
    </cofactor>
    <text evidence="2">Binds 1 zinc ion per subunit.</text>
</comment>
<feature type="signal peptide" evidence="3">
    <location>
        <begin position="1"/>
        <end position="29"/>
    </location>
</feature>
<reference evidence="5 6" key="1">
    <citation type="submission" date="2018-06" db="EMBL/GenBank/DDBJ databases">
        <title>Genomic Encyclopedia of Type Strains, Phase III (KMG-III): the genomes of soil and plant-associated and newly described type strains.</title>
        <authorList>
            <person name="Whitman W."/>
        </authorList>
    </citation>
    <scope>NUCLEOTIDE SEQUENCE [LARGE SCALE GENOMIC DNA]</scope>
    <source>
        <strain evidence="5 6">CECT 7646</strain>
    </source>
</reference>
<comment type="caution">
    <text evidence="5">The sequence shown here is derived from an EMBL/GenBank/DDBJ whole genome shotgun (WGS) entry which is preliminary data.</text>
</comment>
<dbReference type="PROSITE" id="PS51257">
    <property type="entry name" value="PROKAR_LIPOPROTEIN"/>
    <property type="match status" value="1"/>
</dbReference>